<dbReference type="InterPro" id="IPR008978">
    <property type="entry name" value="HSP20-like_chaperone"/>
</dbReference>
<dbReference type="AlphaFoldDB" id="W9YN35"/>
<feature type="domain" description="SHSP" evidence="4">
    <location>
        <begin position="49"/>
        <end position="209"/>
    </location>
</feature>
<accession>W9YN35</accession>
<dbReference type="InterPro" id="IPR002068">
    <property type="entry name" value="A-crystallin/Hsp20_dom"/>
</dbReference>
<dbReference type="Pfam" id="PF00011">
    <property type="entry name" value="HSP20"/>
    <property type="match status" value="1"/>
</dbReference>
<feature type="compositionally biased region" description="Low complexity" evidence="3">
    <location>
        <begin position="135"/>
        <end position="145"/>
    </location>
</feature>
<comment type="similarity">
    <text evidence="1 2">Belongs to the small heat shock protein (HSP20) family.</text>
</comment>
<name>W9YN35_9EURO</name>
<dbReference type="OrthoDB" id="1431247at2759"/>
<evidence type="ECO:0000313" key="5">
    <source>
        <dbReference type="EMBL" id="EXJ90651.1"/>
    </source>
</evidence>
<organism evidence="5 6">
    <name type="scientific">Capronia coronata CBS 617.96</name>
    <dbReference type="NCBI Taxonomy" id="1182541"/>
    <lineage>
        <taxon>Eukaryota</taxon>
        <taxon>Fungi</taxon>
        <taxon>Dikarya</taxon>
        <taxon>Ascomycota</taxon>
        <taxon>Pezizomycotina</taxon>
        <taxon>Eurotiomycetes</taxon>
        <taxon>Chaetothyriomycetidae</taxon>
        <taxon>Chaetothyriales</taxon>
        <taxon>Herpotrichiellaceae</taxon>
        <taxon>Capronia</taxon>
    </lineage>
</organism>
<dbReference type="eggNOG" id="ENOG502T2UE">
    <property type="taxonomic scope" value="Eukaryota"/>
</dbReference>
<dbReference type="PROSITE" id="PS01031">
    <property type="entry name" value="SHSP"/>
    <property type="match status" value="1"/>
</dbReference>
<sequence>MAFLYSYPEVEPYPTTYVTHTYPEKGQHLHHIPLPFLAHKAAHRLLHDREHEVHIPKADLRETMSNFYIEVELPGISDKSQLHLRWTSMRTLLVTSKIGRPDIPESELFDVPVVAAAPEPPKEDADQQQQQEPLATSTETGVTATATTMKKEPHLTVHERLIGEMMRAFNFPVDVDRDNTHAKLEAGLLRIVVPKLKHDHAEPLHVNVKD</sequence>
<dbReference type="STRING" id="1182541.W9YN35"/>
<protein>
    <recommendedName>
        <fullName evidence="4">SHSP domain-containing protein</fullName>
    </recommendedName>
</protein>
<dbReference type="Proteomes" id="UP000019484">
    <property type="component" value="Unassembled WGS sequence"/>
</dbReference>
<evidence type="ECO:0000256" key="2">
    <source>
        <dbReference type="RuleBase" id="RU003616"/>
    </source>
</evidence>
<proteinExistence type="inferred from homology"/>
<evidence type="ECO:0000256" key="1">
    <source>
        <dbReference type="PROSITE-ProRule" id="PRU00285"/>
    </source>
</evidence>
<dbReference type="SUPFAM" id="SSF49764">
    <property type="entry name" value="HSP20-like chaperones"/>
    <property type="match status" value="1"/>
</dbReference>
<evidence type="ECO:0000256" key="3">
    <source>
        <dbReference type="SAM" id="MobiDB-lite"/>
    </source>
</evidence>
<gene>
    <name evidence="5" type="ORF">A1O1_03755</name>
</gene>
<dbReference type="Gene3D" id="2.60.40.790">
    <property type="match status" value="1"/>
</dbReference>
<keyword evidence="6" id="KW-1185">Reference proteome</keyword>
<evidence type="ECO:0000313" key="6">
    <source>
        <dbReference type="Proteomes" id="UP000019484"/>
    </source>
</evidence>
<evidence type="ECO:0000259" key="4">
    <source>
        <dbReference type="PROSITE" id="PS01031"/>
    </source>
</evidence>
<reference evidence="5 6" key="1">
    <citation type="submission" date="2013-03" db="EMBL/GenBank/DDBJ databases">
        <title>The Genome Sequence of Capronia coronata CBS 617.96.</title>
        <authorList>
            <consortium name="The Broad Institute Genomics Platform"/>
            <person name="Cuomo C."/>
            <person name="de Hoog S."/>
            <person name="Gorbushina A."/>
            <person name="Walker B."/>
            <person name="Young S.K."/>
            <person name="Zeng Q."/>
            <person name="Gargeya S."/>
            <person name="Fitzgerald M."/>
            <person name="Haas B."/>
            <person name="Abouelleil A."/>
            <person name="Allen A.W."/>
            <person name="Alvarado L."/>
            <person name="Arachchi H.M."/>
            <person name="Berlin A.M."/>
            <person name="Chapman S.B."/>
            <person name="Gainer-Dewar J."/>
            <person name="Goldberg J."/>
            <person name="Griggs A."/>
            <person name="Gujja S."/>
            <person name="Hansen M."/>
            <person name="Howarth C."/>
            <person name="Imamovic A."/>
            <person name="Ireland A."/>
            <person name="Larimer J."/>
            <person name="McCowan C."/>
            <person name="Murphy C."/>
            <person name="Pearson M."/>
            <person name="Poon T.W."/>
            <person name="Priest M."/>
            <person name="Roberts A."/>
            <person name="Saif S."/>
            <person name="Shea T."/>
            <person name="Sisk P."/>
            <person name="Sykes S."/>
            <person name="Wortman J."/>
            <person name="Nusbaum C."/>
            <person name="Birren B."/>
        </authorList>
    </citation>
    <scope>NUCLEOTIDE SEQUENCE [LARGE SCALE GENOMIC DNA]</scope>
    <source>
        <strain evidence="5 6">CBS 617.96</strain>
    </source>
</reference>
<dbReference type="RefSeq" id="XP_007722845.1">
    <property type="nucleotide sequence ID" value="XM_007724655.1"/>
</dbReference>
<dbReference type="GeneID" id="19158644"/>
<comment type="caution">
    <text evidence="5">The sequence shown here is derived from an EMBL/GenBank/DDBJ whole genome shotgun (WGS) entry which is preliminary data.</text>
</comment>
<dbReference type="EMBL" id="AMWN01000003">
    <property type="protein sequence ID" value="EXJ90651.1"/>
    <property type="molecule type" value="Genomic_DNA"/>
</dbReference>
<dbReference type="CDD" id="cd06464">
    <property type="entry name" value="ACD_sHsps-like"/>
    <property type="match status" value="1"/>
</dbReference>
<feature type="region of interest" description="Disordered" evidence="3">
    <location>
        <begin position="118"/>
        <end position="145"/>
    </location>
</feature>
<dbReference type="HOGENOM" id="CLU_046737_1_2_1"/>